<feature type="region of interest" description="Disordered" evidence="2">
    <location>
        <begin position="253"/>
        <end position="285"/>
    </location>
</feature>
<feature type="domain" description="CCHC-type" evidence="3">
    <location>
        <begin position="338"/>
        <end position="352"/>
    </location>
</feature>
<dbReference type="SMART" id="SM00343">
    <property type="entry name" value="ZnF_C2HC"/>
    <property type="match status" value="2"/>
</dbReference>
<proteinExistence type="predicted"/>
<dbReference type="SUPFAM" id="SSF57756">
    <property type="entry name" value="Retrovirus zinc finger-like domains"/>
    <property type="match status" value="1"/>
</dbReference>
<reference evidence="5" key="1">
    <citation type="submission" date="2025-08" db="UniProtKB">
        <authorList>
            <consortium name="RefSeq"/>
        </authorList>
    </citation>
    <scope>IDENTIFICATION</scope>
    <source>
        <tissue evidence="5">Leaf</tissue>
    </source>
</reference>
<protein>
    <submittedName>
        <fullName evidence="5">Uncharacterized protein LOC125314297</fullName>
    </submittedName>
</protein>
<evidence type="ECO:0000256" key="1">
    <source>
        <dbReference type="PROSITE-ProRule" id="PRU00047"/>
    </source>
</evidence>
<feature type="compositionally biased region" description="Polar residues" evidence="2">
    <location>
        <begin position="53"/>
        <end position="63"/>
    </location>
</feature>
<evidence type="ECO:0000313" key="5">
    <source>
        <dbReference type="RefSeq" id="XP_048132211.1"/>
    </source>
</evidence>
<dbReference type="Proteomes" id="UP000827889">
    <property type="component" value="Chromosome 3"/>
</dbReference>
<keyword evidence="1" id="KW-0863">Zinc-finger</keyword>
<feature type="compositionally biased region" description="Polar residues" evidence="2">
    <location>
        <begin position="262"/>
        <end position="273"/>
    </location>
</feature>
<dbReference type="InterPro" id="IPR005162">
    <property type="entry name" value="Retrotrans_gag_dom"/>
</dbReference>
<gene>
    <name evidence="5" type="primary">LOC125314297</name>
</gene>
<dbReference type="Gene3D" id="4.10.60.10">
    <property type="entry name" value="Zinc finger, CCHC-type"/>
    <property type="match status" value="1"/>
</dbReference>
<feature type="region of interest" description="Disordered" evidence="2">
    <location>
        <begin position="1"/>
        <end position="68"/>
    </location>
</feature>
<dbReference type="Pfam" id="PF00098">
    <property type="entry name" value="zf-CCHC"/>
    <property type="match status" value="2"/>
</dbReference>
<dbReference type="Pfam" id="PF03732">
    <property type="entry name" value="Retrotrans_gag"/>
    <property type="match status" value="1"/>
</dbReference>
<keyword evidence="1" id="KW-0862">Zinc</keyword>
<organism evidence="4 5">
    <name type="scientific">Rhodamnia argentea</name>
    <dbReference type="NCBI Taxonomy" id="178133"/>
    <lineage>
        <taxon>Eukaryota</taxon>
        <taxon>Viridiplantae</taxon>
        <taxon>Streptophyta</taxon>
        <taxon>Embryophyta</taxon>
        <taxon>Tracheophyta</taxon>
        <taxon>Spermatophyta</taxon>
        <taxon>Magnoliopsida</taxon>
        <taxon>eudicotyledons</taxon>
        <taxon>Gunneridae</taxon>
        <taxon>Pentapetalae</taxon>
        <taxon>rosids</taxon>
        <taxon>malvids</taxon>
        <taxon>Myrtales</taxon>
        <taxon>Myrtaceae</taxon>
        <taxon>Myrtoideae</taxon>
        <taxon>Myrteae</taxon>
        <taxon>Australasian group</taxon>
        <taxon>Rhodamnia</taxon>
    </lineage>
</organism>
<dbReference type="GeneID" id="125314297"/>
<feature type="compositionally biased region" description="Basic and acidic residues" evidence="2">
    <location>
        <begin position="39"/>
        <end position="52"/>
    </location>
</feature>
<dbReference type="PANTHER" id="PTHR34482:SF48">
    <property type="entry name" value="GAG PROTEASE POLYPROTEIN"/>
    <property type="match status" value="1"/>
</dbReference>
<dbReference type="PANTHER" id="PTHR34482">
    <property type="entry name" value="DNA DAMAGE-INDUCIBLE PROTEIN 1-LIKE"/>
    <property type="match status" value="1"/>
</dbReference>
<keyword evidence="4" id="KW-1185">Reference proteome</keyword>
<keyword evidence="1" id="KW-0479">Metal-binding</keyword>
<dbReference type="InterPro" id="IPR036875">
    <property type="entry name" value="Znf_CCHC_sf"/>
</dbReference>
<accession>A0ABM3H6I1</accession>
<evidence type="ECO:0000313" key="4">
    <source>
        <dbReference type="Proteomes" id="UP000827889"/>
    </source>
</evidence>
<name>A0ABM3H6I1_9MYRT</name>
<evidence type="ECO:0000259" key="3">
    <source>
        <dbReference type="PROSITE" id="PS50158"/>
    </source>
</evidence>
<feature type="domain" description="CCHC-type" evidence="3">
    <location>
        <begin position="312"/>
        <end position="326"/>
    </location>
</feature>
<dbReference type="RefSeq" id="XP_048132211.1">
    <property type="nucleotide sequence ID" value="XM_048276254.1"/>
</dbReference>
<evidence type="ECO:0000256" key="2">
    <source>
        <dbReference type="SAM" id="MobiDB-lite"/>
    </source>
</evidence>
<sequence length="363" mass="40639">MSSDSDPPLVSLRDRGKRAMDFDSGGVPRGFKGRLSTGRQDDTRASSQETREQSQQLRTQNDVSGVIAPGNDRGYTFAQFVKVKPPTYDGKTDPLVAERWIRKIEGIFRVEEVPEEKKVDFATQYLEGEAEYWWEGTGPALGGRDATVSRKDFVEAFDAQFFPKSFRAKMRSDFVHISQGDSTVLEYVGRFNRLSGFAEQFVASEEDKADHFRRGLRPEIRFTLMPFALTTYKDVLERAIRVEQGALECGIQGGSQPKRPKFTNSQESYTSGSIKRRGIHRPGNGKNITIQGPCTTCGKHHSGHYSWKTRVCFLCGKMGHLRQNCPMQRDTLVDSGSCFICGQPGHLACACPICKDMPSIGRP</sequence>
<dbReference type="PROSITE" id="PS50158">
    <property type="entry name" value="ZF_CCHC"/>
    <property type="match status" value="2"/>
</dbReference>
<dbReference type="InterPro" id="IPR001878">
    <property type="entry name" value="Znf_CCHC"/>
</dbReference>
<feature type="compositionally biased region" description="Basic and acidic residues" evidence="2">
    <location>
        <begin position="12"/>
        <end position="21"/>
    </location>
</feature>